<feature type="region of interest" description="Disordered" evidence="1">
    <location>
        <begin position="189"/>
        <end position="227"/>
    </location>
</feature>
<dbReference type="EMBL" id="JBEPMU010000008">
    <property type="protein sequence ID" value="MET3654710.1"/>
    <property type="molecule type" value="Genomic_DNA"/>
</dbReference>
<organism evidence="2 3">
    <name type="scientific">Dyella japonica</name>
    <dbReference type="NCBI Taxonomy" id="231455"/>
    <lineage>
        <taxon>Bacteria</taxon>
        <taxon>Pseudomonadati</taxon>
        <taxon>Pseudomonadota</taxon>
        <taxon>Gammaproteobacteria</taxon>
        <taxon>Lysobacterales</taxon>
        <taxon>Rhodanobacteraceae</taxon>
        <taxon>Dyella</taxon>
    </lineage>
</organism>
<gene>
    <name evidence="2" type="ORF">ABIC75_004458</name>
</gene>
<proteinExistence type="predicted"/>
<evidence type="ECO:0000313" key="3">
    <source>
        <dbReference type="Proteomes" id="UP001549184"/>
    </source>
</evidence>
<evidence type="ECO:0000256" key="1">
    <source>
        <dbReference type="SAM" id="MobiDB-lite"/>
    </source>
</evidence>
<dbReference type="Proteomes" id="UP001549184">
    <property type="component" value="Unassembled WGS sequence"/>
</dbReference>
<feature type="compositionally biased region" description="Basic and acidic residues" evidence="1">
    <location>
        <begin position="214"/>
        <end position="227"/>
    </location>
</feature>
<accession>A0ABV2K0U7</accession>
<dbReference type="RefSeq" id="WP_354016051.1">
    <property type="nucleotide sequence ID" value="NZ_JBEPMU010000008.1"/>
</dbReference>
<sequence length="274" mass="30979">MTEQALMVSMETLPDGVEGLVKRAELIQEAVSRVMTEGVHYDVIPNTTNKALLQKGAHKLALLFRFTWRFELQALPLWGEHREVRAKCILLYQGQPVAEKEALCTTLETKYRYRSENTGAEVPRDYWTRGKPAELLGGEDFMPRKCDGRWLIFHQVPYRNVPDHYNTVHQMAQKRAFVSVILAATAASDAFDPEPGDDDSIARTTHKQRQARRAPLDPRAESSDRKQGLMADLEEAALQNDVALLEAWQALSEADRVLVGKDFGTLMQRAKAMS</sequence>
<keyword evidence="3" id="KW-1185">Reference proteome</keyword>
<name>A0ABV2K0U7_9GAMM</name>
<reference evidence="2 3" key="1">
    <citation type="submission" date="2024-06" db="EMBL/GenBank/DDBJ databases">
        <title>Sorghum-associated microbial communities from plants grown in Nebraska, USA.</title>
        <authorList>
            <person name="Schachtman D."/>
        </authorList>
    </citation>
    <scope>NUCLEOTIDE SEQUENCE [LARGE SCALE GENOMIC DNA]</scope>
    <source>
        <strain evidence="2 3">1073</strain>
    </source>
</reference>
<protein>
    <submittedName>
        <fullName evidence="2">Uncharacterized protein</fullName>
    </submittedName>
</protein>
<evidence type="ECO:0000313" key="2">
    <source>
        <dbReference type="EMBL" id="MET3654710.1"/>
    </source>
</evidence>
<comment type="caution">
    <text evidence="2">The sequence shown here is derived from an EMBL/GenBank/DDBJ whole genome shotgun (WGS) entry which is preliminary data.</text>
</comment>